<dbReference type="Proteomes" id="UP001164746">
    <property type="component" value="Chromosome 2"/>
</dbReference>
<keyword evidence="2" id="KW-0472">Membrane</keyword>
<evidence type="ECO:0000256" key="2">
    <source>
        <dbReference type="SAM" id="Phobius"/>
    </source>
</evidence>
<sequence>MTKVSKEKDKNKSKEPEKDEGKTQIKYKSNPSMTKVSKEKDKNKSKEPETDEGKNPCLLKFCYIRLLLIIHCVLACWRVVVAENDNRFWFLCCLNVLFLVEGYKTFNREKPVKRWRPCIAVYLITILPCVWLLQIHQYNVAAASMGGEDITTTQSTTVVSTTGSNGGSTTTPGILMSFANTILSKDDSTWAVVIQELMIFLIKHTIWFLKTKPKKLKLARFIAKASDIMELFALFDESAVQEDLTVTYLVLSCWSLSFIQFVLVLPKKGIARRIIKTLFQDGSFLYVRLFVAIDLQLVSYSLVFFLIKNLLSLMEQIHHVMGGFCIQLRQ</sequence>
<dbReference type="InterPro" id="IPR019169">
    <property type="entry name" value="Transmembrane_26"/>
</dbReference>
<name>A0ABY7DF35_MYAAR</name>
<dbReference type="EMBL" id="CP111013">
    <property type="protein sequence ID" value="WAQ95883.1"/>
    <property type="molecule type" value="Genomic_DNA"/>
</dbReference>
<reference evidence="3" key="1">
    <citation type="submission" date="2022-11" db="EMBL/GenBank/DDBJ databases">
        <title>Centuries of genome instability and evolution in soft-shell clam transmissible cancer (bioRxiv).</title>
        <authorList>
            <person name="Hart S.F.M."/>
            <person name="Yonemitsu M.A."/>
            <person name="Giersch R.M."/>
            <person name="Beal B.F."/>
            <person name="Arriagada G."/>
            <person name="Davis B.W."/>
            <person name="Ostrander E.A."/>
            <person name="Goff S.P."/>
            <person name="Metzger M.J."/>
        </authorList>
    </citation>
    <scope>NUCLEOTIDE SEQUENCE</scope>
    <source>
        <strain evidence="3">MELC-2E11</strain>
        <tissue evidence="3">Siphon/mantle</tissue>
    </source>
</reference>
<proteinExistence type="predicted"/>
<feature type="transmembrane region" description="Helical" evidence="2">
    <location>
        <begin position="118"/>
        <end position="136"/>
    </location>
</feature>
<evidence type="ECO:0000313" key="3">
    <source>
        <dbReference type="EMBL" id="WAQ95883.1"/>
    </source>
</evidence>
<gene>
    <name evidence="3" type="ORF">MAR_028573</name>
</gene>
<feature type="compositionally biased region" description="Basic and acidic residues" evidence="1">
    <location>
        <begin position="36"/>
        <end position="52"/>
    </location>
</feature>
<keyword evidence="4" id="KW-1185">Reference proteome</keyword>
<dbReference type="PANTHER" id="PTHR22168:SF3">
    <property type="entry name" value="TRANSMEMBRANE PROTEIN 26"/>
    <property type="match status" value="1"/>
</dbReference>
<feature type="transmembrane region" description="Helical" evidence="2">
    <location>
        <begin position="285"/>
        <end position="307"/>
    </location>
</feature>
<keyword evidence="2" id="KW-1133">Transmembrane helix</keyword>
<keyword evidence="2" id="KW-0812">Transmembrane</keyword>
<accession>A0ABY7DF35</accession>
<feature type="compositionally biased region" description="Basic and acidic residues" evidence="1">
    <location>
        <begin position="1"/>
        <end position="23"/>
    </location>
</feature>
<feature type="region of interest" description="Disordered" evidence="1">
    <location>
        <begin position="1"/>
        <end position="52"/>
    </location>
</feature>
<feature type="transmembrane region" description="Helical" evidence="2">
    <location>
        <begin position="246"/>
        <end position="265"/>
    </location>
</feature>
<protein>
    <submittedName>
        <fullName evidence="3">TMM26-like protein</fullName>
    </submittedName>
</protein>
<feature type="transmembrane region" description="Helical" evidence="2">
    <location>
        <begin position="62"/>
        <end position="82"/>
    </location>
</feature>
<organism evidence="3 4">
    <name type="scientific">Mya arenaria</name>
    <name type="common">Soft-shell clam</name>
    <dbReference type="NCBI Taxonomy" id="6604"/>
    <lineage>
        <taxon>Eukaryota</taxon>
        <taxon>Metazoa</taxon>
        <taxon>Spiralia</taxon>
        <taxon>Lophotrochozoa</taxon>
        <taxon>Mollusca</taxon>
        <taxon>Bivalvia</taxon>
        <taxon>Autobranchia</taxon>
        <taxon>Heteroconchia</taxon>
        <taxon>Euheterodonta</taxon>
        <taxon>Imparidentia</taxon>
        <taxon>Neoheterodontei</taxon>
        <taxon>Myida</taxon>
        <taxon>Myoidea</taxon>
        <taxon>Myidae</taxon>
        <taxon>Mya</taxon>
    </lineage>
</organism>
<feature type="transmembrane region" description="Helical" evidence="2">
    <location>
        <begin position="88"/>
        <end position="106"/>
    </location>
</feature>
<evidence type="ECO:0000313" key="4">
    <source>
        <dbReference type="Proteomes" id="UP001164746"/>
    </source>
</evidence>
<evidence type="ECO:0000256" key="1">
    <source>
        <dbReference type="SAM" id="MobiDB-lite"/>
    </source>
</evidence>
<dbReference type="PANTHER" id="PTHR22168">
    <property type="entry name" value="TMEM26 PROTEIN"/>
    <property type="match status" value="1"/>
</dbReference>
<dbReference type="Pfam" id="PF09772">
    <property type="entry name" value="Tmem26"/>
    <property type="match status" value="2"/>
</dbReference>